<evidence type="ECO:0000313" key="2">
    <source>
        <dbReference type="EMBL" id="RDK88416.1"/>
    </source>
</evidence>
<comment type="caution">
    <text evidence="2">The sequence shown here is derived from an EMBL/GenBank/DDBJ whole genome shotgun (WGS) entry which is preliminary data.</text>
</comment>
<dbReference type="GO" id="GO:0016787">
    <property type="term" value="F:hydrolase activity"/>
    <property type="evidence" value="ECO:0007669"/>
    <property type="project" value="UniProtKB-KW"/>
</dbReference>
<dbReference type="InterPro" id="IPR002925">
    <property type="entry name" value="Dienelactn_hydro"/>
</dbReference>
<dbReference type="InterPro" id="IPR029058">
    <property type="entry name" value="AB_hydrolase_fold"/>
</dbReference>
<dbReference type="EMBL" id="QRAO01000001">
    <property type="protein sequence ID" value="RDK88416.1"/>
    <property type="molecule type" value="Genomic_DNA"/>
</dbReference>
<gene>
    <name evidence="2" type="ORF">C8D94_101287</name>
</gene>
<keyword evidence="2" id="KW-0378">Hydrolase</keyword>
<dbReference type="AlphaFoldDB" id="A0A370QJ91"/>
<accession>A0A370QJ91</accession>
<feature type="domain" description="Dienelactone hydrolase" evidence="1">
    <location>
        <begin position="25"/>
        <end position="259"/>
    </location>
</feature>
<protein>
    <submittedName>
        <fullName evidence="2">Dienelactone hydrolase family protein</fullName>
    </submittedName>
</protein>
<evidence type="ECO:0000259" key="1">
    <source>
        <dbReference type="Pfam" id="PF01738"/>
    </source>
</evidence>
<name>A0A370QJ91_9FLAO</name>
<dbReference type="SUPFAM" id="SSF53474">
    <property type="entry name" value="alpha/beta-Hydrolases"/>
    <property type="match status" value="1"/>
</dbReference>
<dbReference type="Proteomes" id="UP000255317">
    <property type="component" value="Unassembled WGS sequence"/>
</dbReference>
<dbReference type="PANTHER" id="PTHR42886:SF53">
    <property type="entry name" value="ALPHA_BETA-HYDROLASES SUPERFAMILY PROTEIN"/>
    <property type="match status" value="1"/>
</dbReference>
<dbReference type="Gene3D" id="3.40.50.1820">
    <property type="entry name" value="alpha/beta hydrolase"/>
    <property type="match status" value="1"/>
</dbReference>
<proteinExistence type="predicted"/>
<evidence type="ECO:0000313" key="3">
    <source>
        <dbReference type="Proteomes" id="UP000255317"/>
    </source>
</evidence>
<organism evidence="2 3">
    <name type="scientific">Marinirhabdus gelatinilytica</name>
    <dbReference type="NCBI Taxonomy" id="1703343"/>
    <lineage>
        <taxon>Bacteria</taxon>
        <taxon>Pseudomonadati</taxon>
        <taxon>Bacteroidota</taxon>
        <taxon>Flavobacteriia</taxon>
        <taxon>Flavobacteriales</taxon>
        <taxon>Flavobacteriaceae</taxon>
    </lineage>
</organism>
<keyword evidence="3" id="KW-1185">Reference proteome</keyword>
<dbReference type="Pfam" id="PF01738">
    <property type="entry name" value="DLH"/>
    <property type="match status" value="1"/>
</dbReference>
<sequence>MTNMKVLTNNILERNGKKPIVYDVYFTPNHSPKPIVIFCHGYKGFKDWGAWHLVAKAFAEAGFFFVKFNFSHNGGTVEDPIDFPDLEAFAQNNYSKELEDLEAVINFIATTKRFHEEAAVDTISLIGHSRGGGIVLIKAEENKLVKKVVTWAGVSDYKTRFQEGSESFENWKKTGRTYVENGRTKQQMPHDWQFFEDFKQNEERLSIKRALESLEKPCLIVHGSEDETVAVEEAKKMKLWNNNASLKIIEGANHVFGSMHPWRENALPSNVEHVVSETILFLRN</sequence>
<dbReference type="PANTHER" id="PTHR42886">
    <property type="entry name" value="RE40534P-RELATED"/>
    <property type="match status" value="1"/>
</dbReference>
<reference evidence="2 3" key="1">
    <citation type="submission" date="2018-07" db="EMBL/GenBank/DDBJ databases">
        <title>Genomic Encyclopedia of Type Strains, Phase IV (KMG-IV): sequencing the most valuable type-strain genomes for metagenomic binning, comparative biology and taxonomic classification.</title>
        <authorList>
            <person name="Goeker M."/>
        </authorList>
    </citation>
    <scope>NUCLEOTIDE SEQUENCE [LARGE SCALE GENOMIC DNA]</scope>
    <source>
        <strain evidence="2 3">DSM 101478</strain>
    </source>
</reference>